<dbReference type="EMBL" id="MT143145">
    <property type="protein sequence ID" value="QJA93392.1"/>
    <property type="molecule type" value="Genomic_DNA"/>
</dbReference>
<evidence type="ECO:0008006" key="2">
    <source>
        <dbReference type="Google" id="ProtNLM"/>
    </source>
</evidence>
<organism evidence="1">
    <name type="scientific">viral metagenome</name>
    <dbReference type="NCBI Taxonomy" id="1070528"/>
    <lineage>
        <taxon>unclassified sequences</taxon>
        <taxon>metagenomes</taxon>
        <taxon>organismal metagenomes</taxon>
    </lineage>
</organism>
<gene>
    <name evidence="1" type="ORF">MM415B04250_0008</name>
</gene>
<reference evidence="1" key="1">
    <citation type="submission" date="2020-03" db="EMBL/GenBank/DDBJ databases">
        <title>The deep terrestrial virosphere.</title>
        <authorList>
            <person name="Holmfeldt K."/>
            <person name="Nilsson E."/>
            <person name="Simone D."/>
            <person name="Lopez-Fernandez M."/>
            <person name="Wu X."/>
            <person name="de Brujin I."/>
            <person name="Lundin D."/>
            <person name="Andersson A."/>
            <person name="Bertilsson S."/>
            <person name="Dopson M."/>
        </authorList>
    </citation>
    <scope>NUCLEOTIDE SEQUENCE</scope>
    <source>
        <strain evidence="1">MM415B04250</strain>
    </source>
</reference>
<evidence type="ECO:0000313" key="1">
    <source>
        <dbReference type="EMBL" id="QJA93392.1"/>
    </source>
</evidence>
<dbReference type="AlphaFoldDB" id="A0A6M3LIJ5"/>
<name>A0A6M3LIJ5_9ZZZZ</name>
<protein>
    <recommendedName>
        <fullName evidence="2">Holin</fullName>
    </recommendedName>
</protein>
<sequence length="52" mass="5403">MMKGYVTWIAVAGYAALAVVDILNGATETALTKIGLAIGLLGIGRKIEKNGR</sequence>
<proteinExistence type="predicted"/>
<accession>A0A6M3LIJ5</accession>